<keyword evidence="3" id="KW-1185">Reference proteome</keyword>
<evidence type="ECO:0000313" key="3">
    <source>
        <dbReference type="Proteomes" id="UP000583929"/>
    </source>
</evidence>
<dbReference type="AlphaFoldDB" id="A0A7J6HZV8"/>
<gene>
    <name evidence="2" type="ORF">G4B88_001251</name>
</gene>
<dbReference type="EMBL" id="JAATIQ010000015">
    <property type="protein sequence ID" value="KAF4400696.1"/>
    <property type="molecule type" value="Genomic_DNA"/>
</dbReference>
<evidence type="ECO:0000313" key="2">
    <source>
        <dbReference type="EMBL" id="KAF4400696.1"/>
    </source>
</evidence>
<keyword evidence="1" id="KW-0472">Membrane</keyword>
<keyword evidence="1" id="KW-1133">Transmembrane helix</keyword>
<organism evidence="2 3">
    <name type="scientific">Cannabis sativa</name>
    <name type="common">Hemp</name>
    <name type="synonym">Marijuana</name>
    <dbReference type="NCBI Taxonomy" id="3483"/>
    <lineage>
        <taxon>Eukaryota</taxon>
        <taxon>Viridiplantae</taxon>
        <taxon>Streptophyta</taxon>
        <taxon>Embryophyta</taxon>
        <taxon>Tracheophyta</taxon>
        <taxon>Spermatophyta</taxon>
        <taxon>Magnoliopsida</taxon>
        <taxon>eudicotyledons</taxon>
        <taxon>Gunneridae</taxon>
        <taxon>Pentapetalae</taxon>
        <taxon>rosids</taxon>
        <taxon>fabids</taxon>
        <taxon>Rosales</taxon>
        <taxon>Cannabaceae</taxon>
        <taxon>Cannabis</taxon>
    </lineage>
</organism>
<evidence type="ECO:0000256" key="1">
    <source>
        <dbReference type="SAM" id="Phobius"/>
    </source>
</evidence>
<sequence>MKAVDVIPLLTPAVMEKIEAIVQTKPKRPESYRLHSSNTVGNRMFMSCRMVFVLFALLCFGPSDFMLSSFFYTVDLFVGDCVLDDLLESRAGSSVVVWV</sequence>
<reference evidence="2 3" key="1">
    <citation type="journal article" date="2020" name="bioRxiv">
        <title>Sequence and annotation of 42 cannabis genomes reveals extensive copy number variation in cannabinoid synthesis and pathogen resistance genes.</title>
        <authorList>
            <person name="Mckernan K.J."/>
            <person name="Helbert Y."/>
            <person name="Kane L.T."/>
            <person name="Ebling H."/>
            <person name="Zhang L."/>
            <person name="Liu B."/>
            <person name="Eaton Z."/>
            <person name="Mclaughlin S."/>
            <person name="Kingan S."/>
            <person name="Baybayan P."/>
            <person name="Concepcion G."/>
            <person name="Jordan M."/>
            <person name="Riva A."/>
            <person name="Barbazuk W."/>
            <person name="Harkins T."/>
        </authorList>
    </citation>
    <scope>NUCLEOTIDE SEQUENCE [LARGE SCALE GENOMIC DNA]</scope>
    <source>
        <strain evidence="3">cv. Jamaican Lion 4</strain>
        <tissue evidence="2">Leaf</tissue>
    </source>
</reference>
<comment type="caution">
    <text evidence="2">The sequence shown here is derived from an EMBL/GenBank/DDBJ whole genome shotgun (WGS) entry which is preliminary data.</text>
</comment>
<feature type="transmembrane region" description="Helical" evidence="1">
    <location>
        <begin position="51"/>
        <end position="72"/>
    </location>
</feature>
<keyword evidence="1" id="KW-0812">Transmembrane</keyword>
<proteinExistence type="predicted"/>
<dbReference type="Proteomes" id="UP000583929">
    <property type="component" value="Unassembled WGS sequence"/>
</dbReference>
<accession>A0A7J6HZV8</accession>
<protein>
    <submittedName>
        <fullName evidence="2">Uncharacterized protein</fullName>
    </submittedName>
</protein>
<name>A0A7J6HZV8_CANSA</name>